<feature type="transmembrane region" description="Helical" evidence="1">
    <location>
        <begin position="20"/>
        <end position="43"/>
    </location>
</feature>
<keyword evidence="1" id="KW-1133">Transmembrane helix</keyword>
<gene>
    <name evidence="2" type="ORF">RF55_13324</name>
</gene>
<accession>A0A0J7KAU3</accession>
<dbReference type="Proteomes" id="UP000036403">
    <property type="component" value="Unassembled WGS sequence"/>
</dbReference>
<dbReference type="GO" id="GO:0008028">
    <property type="term" value="F:monocarboxylic acid transmembrane transporter activity"/>
    <property type="evidence" value="ECO:0007669"/>
    <property type="project" value="TreeGrafter"/>
</dbReference>
<name>A0A0J7KAU3_LASNI</name>
<organism evidence="2 3">
    <name type="scientific">Lasius niger</name>
    <name type="common">Black garden ant</name>
    <dbReference type="NCBI Taxonomy" id="67767"/>
    <lineage>
        <taxon>Eukaryota</taxon>
        <taxon>Metazoa</taxon>
        <taxon>Ecdysozoa</taxon>
        <taxon>Arthropoda</taxon>
        <taxon>Hexapoda</taxon>
        <taxon>Insecta</taxon>
        <taxon>Pterygota</taxon>
        <taxon>Neoptera</taxon>
        <taxon>Endopterygota</taxon>
        <taxon>Hymenoptera</taxon>
        <taxon>Apocrita</taxon>
        <taxon>Aculeata</taxon>
        <taxon>Formicoidea</taxon>
        <taxon>Formicidae</taxon>
        <taxon>Formicinae</taxon>
        <taxon>Lasius</taxon>
        <taxon>Lasius</taxon>
    </lineage>
</organism>
<dbReference type="SUPFAM" id="SSF103473">
    <property type="entry name" value="MFS general substrate transporter"/>
    <property type="match status" value="1"/>
</dbReference>
<keyword evidence="1" id="KW-0472">Membrane</keyword>
<dbReference type="AlphaFoldDB" id="A0A0J7KAU3"/>
<evidence type="ECO:0000313" key="3">
    <source>
        <dbReference type="Proteomes" id="UP000036403"/>
    </source>
</evidence>
<evidence type="ECO:0000256" key="1">
    <source>
        <dbReference type="SAM" id="Phobius"/>
    </source>
</evidence>
<keyword evidence="1" id="KW-0812">Transmembrane</keyword>
<comment type="caution">
    <text evidence="2">The sequence shown here is derived from an EMBL/GenBank/DDBJ whole genome shotgun (WGS) entry which is preliminary data.</text>
</comment>
<sequence length="226" mass="24850">MTGLGPILMPLLIDVLLENYATTGTLLILAGIATHSFIGASLLRPFEKQKEQIILVDKTTDILKEEKSSRKAEASCAKNEANLQDDVVQCRLLDEEDAEKERQSNHRHLENSEMRENKNRGTSFLKKIATNLDLDLLHDNCYIAIVLVNAHVSFLTVLSTWSNSYVIVIGVSLIVGLAKGTKAVFQALIIPDYVPLERLPSASGIQMVCNGILSISVGPIIGKERL</sequence>
<dbReference type="EMBL" id="LBMM01010540">
    <property type="protein sequence ID" value="KMQ87402.1"/>
    <property type="molecule type" value="Genomic_DNA"/>
</dbReference>
<dbReference type="PaxDb" id="67767-A0A0J7KAU3"/>
<dbReference type="InterPro" id="IPR036259">
    <property type="entry name" value="MFS_trans_sf"/>
</dbReference>
<evidence type="ECO:0000313" key="2">
    <source>
        <dbReference type="EMBL" id="KMQ87402.1"/>
    </source>
</evidence>
<proteinExistence type="predicted"/>
<protein>
    <submittedName>
        <fullName evidence="2">Monocarboxylate transporter 14</fullName>
    </submittedName>
</protein>
<dbReference type="InterPro" id="IPR050327">
    <property type="entry name" value="Proton-linked_MCT"/>
</dbReference>
<reference evidence="2 3" key="1">
    <citation type="submission" date="2015-04" db="EMBL/GenBank/DDBJ databases">
        <title>Lasius niger genome sequencing.</title>
        <authorList>
            <person name="Konorov E.A."/>
            <person name="Nikitin M.A."/>
            <person name="Kirill M.V."/>
            <person name="Chang P."/>
        </authorList>
    </citation>
    <scope>NUCLEOTIDE SEQUENCE [LARGE SCALE GENOMIC DNA]</scope>
    <source>
        <tissue evidence="2">Whole</tissue>
    </source>
</reference>
<dbReference type="PANTHER" id="PTHR11360:SF237">
    <property type="entry name" value="MONOCARBOXYLATE TRANSPORTER 12-B-LIKE PROTEIN"/>
    <property type="match status" value="1"/>
</dbReference>
<keyword evidence="3" id="KW-1185">Reference proteome</keyword>
<dbReference type="OrthoDB" id="410267at2759"/>
<dbReference type="PANTHER" id="PTHR11360">
    <property type="entry name" value="MONOCARBOXYLATE TRANSPORTER"/>
    <property type="match status" value="1"/>
</dbReference>